<keyword evidence="9" id="KW-1185">Reference proteome</keyword>
<dbReference type="SUPFAM" id="SSF46626">
    <property type="entry name" value="Cytochrome c"/>
    <property type="match status" value="1"/>
</dbReference>
<dbReference type="Proteomes" id="UP000248745">
    <property type="component" value="Unassembled WGS sequence"/>
</dbReference>
<dbReference type="CDD" id="cd08168">
    <property type="entry name" value="Cytochrom_C3"/>
    <property type="match status" value="1"/>
</dbReference>
<dbReference type="PANTHER" id="PTHR39425:SF1">
    <property type="entry name" value="CYTOCHROME C7-LIKE DOMAIN-CONTAINING PROTEIN"/>
    <property type="match status" value="1"/>
</dbReference>
<organism evidence="8 9">
    <name type="scientific">Taibaiella soli</name>
    <dbReference type="NCBI Taxonomy" id="1649169"/>
    <lineage>
        <taxon>Bacteria</taxon>
        <taxon>Pseudomonadati</taxon>
        <taxon>Bacteroidota</taxon>
        <taxon>Chitinophagia</taxon>
        <taxon>Chitinophagales</taxon>
        <taxon>Chitinophagaceae</taxon>
        <taxon>Taibaiella</taxon>
    </lineage>
</organism>
<keyword evidence="5" id="KW-0812">Transmembrane</keyword>
<accession>A0A2W2BYX4</accession>
<evidence type="ECO:0000313" key="9">
    <source>
        <dbReference type="Proteomes" id="UP000248745"/>
    </source>
</evidence>
<evidence type="ECO:0000313" key="8">
    <source>
        <dbReference type="EMBL" id="PZF73083.1"/>
    </source>
</evidence>
<keyword evidence="1 4" id="KW-0349">Heme</keyword>
<dbReference type="InterPro" id="IPR036909">
    <property type="entry name" value="Cyt_c-like_dom_sf"/>
</dbReference>
<dbReference type="Pfam" id="PF00034">
    <property type="entry name" value="Cytochrom_C"/>
    <property type="match status" value="1"/>
</dbReference>
<dbReference type="AlphaFoldDB" id="A0A2W2BYX4"/>
<gene>
    <name evidence="8" type="ORF">DN068_09420</name>
</gene>
<dbReference type="SUPFAM" id="SSF48695">
    <property type="entry name" value="Multiheme cytochromes"/>
    <property type="match status" value="1"/>
</dbReference>
<evidence type="ECO:0000256" key="6">
    <source>
        <dbReference type="SAM" id="SignalP"/>
    </source>
</evidence>
<evidence type="ECO:0000256" key="5">
    <source>
        <dbReference type="SAM" id="Phobius"/>
    </source>
</evidence>
<dbReference type="GO" id="GO:0020037">
    <property type="term" value="F:heme binding"/>
    <property type="evidence" value="ECO:0007669"/>
    <property type="project" value="InterPro"/>
</dbReference>
<feature type="signal peptide" evidence="6">
    <location>
        <begin position="1"/>
        <end position="25"/>
    </location>
</feature>
<proteinExistence type="predicted"/>
<dbReference type="GO" id="GO:0009055">
    <property type="term" value="F:electron transfer activity"/>
    <property type="evidence" value="ECO:0007669"/>
    <property type="project" value="InterPro"/>
</dbReference>
<keyword evidence="5" id="KW-1133">Transmembrane helix</keyword>
<evidence type="ECO:0000256" key="3">
    <source>
        <dbReference type="ARBA" id="ARBA00023004"/>
    </source>
</evidence>
<feature type="chain" id="PRO_5016032245" evidence="6">
    <location>
        <begin position="26"/>
        <end position="419"/>
    </location>
</feature>
<sequence length="419" mass="46916">MFQKITRSAFAFVIALLLSSISAYAAPDGKAIFQSNCASCHNPLKDATGPHLQGVDGRVPSKDWIYNWVHNSSAVIASGDKYANELYNKWGKTNMTPFPGLSKEEIDAVVTYVNSVKAPTPGGETPGATGEAPAENNGWLYTIITLALVVLMIILWRANAGLRRVASEKEGLPVEKEIPVYRNKVFIAVAAIVVFIAAGYWIVNGAINMGRQQNYQPQQPIFYSHKVHAGINQINCLYCHAGAEKSRQAMIPSPNICMNCHKQINEYTGEKEYPLYTAEGKKVDGTAEIHKLYEYAGWDPVKKEYKRKANGDIDAKPISWVKIHNLPDHVYFNHSQHVKVGQVQCQRCHGPIQDMDEVYQFAPLSMGWCINCHRQTQVQFANNNYYSIFEKYHQELQAGKRTGVTVEDIGGLECQRCHY</sequence>
<dbReference type="EMBL" id="QKTW01000015">
    <property type="protein sequence ID" value="PZF73083.1"/>
    <property type="molecule type" value="Genomic_DNA"/>
</dbReference>
<keyword evidence="5" id="KW-0472">Membrane</keyword>
<dbReference type="PANTHER" id="PTHR39425">
    <property type="entry name" value="LIPOPROTEIN CYTOCHROME C"/>
    <property type="match status" value="1"/>
</dbReference>
<dbReference type="Gene3D" id="3.90.10.10">
    <property type="entry name" value="Cytochrome C3"/>
    <property type="match status" value="2"/>
</dbReference>
<feature type="transmembrane region" description="Helical" evidence="5">
    <location>
        <begin position="138"/>
        <end position="156"/>
    </location>
</feature>
<dbReference type="RefSeq" id="WP_110998661.1">
    <property type="nucleotide sequence ID" value="NZ_QKTW01000015.1"/>
</dbReference>
<keyword evidence="3 4" id="KW-0408">Iron</keyword>
<dbReference type="OrthoDB" id="9782196at2"/>
<reference evidence="8 9" key="1">
    <citation type="submission" date="2018-06" db="EMBL/GenBank/DDBJ databases">
        <title>Mucibacter soli gen. nov., sp. nov., a new member of the family Chitinophagaceae producing mucin.</title>
        <authorList>
            <person name="Kim M.-K."/>
            <person name="Park S."/>
            <person name="Kim T.-S."/>
            <person name="Joung Y."/>
            <person name="Han J.-H."/>
            <person name="Kim S.B."/>
        </authorList>
    </citation>
    <scope>NUCLEOTIDE SEQUENCE [LARGE SCALE GENOMIC DNA]</scope>
    <source>
        <strain evidence="8 9">R1-15</strain>
    </source>
</reference>
<keyword evidence="2 4" id="KW-0479">Metal-binding</keyword>
<keyword evidence="6" id="KW-0732">Signal</keyword>
<dbReference type="GO" id="GO:0046872">
    <property type="term" value="F:metal ion binding"/>
    <property type="evidence" value="ECO:0007669"/>
    <property type="project" value="UniProtKB-KW"/>
</dbReference>
<dbReference type="PROSITE" id="PS51007">
    <property type="entry name" value="CYTC"/>
    <property type="match status" value="1"/>
</dbReference>
<evidence type="ECO:0000259" key="7">
    <source>
        <dbReference type="PROSITE" id="PS51007"/>
    </source>
</evidence>
<evidence type="ECO:0000256" key="2">
    <source>
        <dbReference type="ARBA" id="ARBA00022723"/>
    </source>
</evidence>
<dbReference type="Gene3D" id="1.10.760.10">
    <property type="entry name" value="Cytochrome c-like domain"/>
    <property type="match status" value="1"/>
</dbReference>
<dbReference type="InterPro" id="IPR009056">
    <property type="entry name" value="Cyt_c-like_dom"/>
</dbReference>
<name>A0A2W2BYX4_9BACT</name>
<feature type="domain" description="Cytochrome c" evidence="7">
    <location>
        <begin position="24"/>
        <end position="117"/>
    </location>
</feature>
<comment type="caution">
    <text evidence="8">The sequence shown here is derived from an EMBL/GenBank/DDBJ whole genome shotgun (WGS) entry which is preliminary data.</text>
</comment>
<dbReference type="InterPro" id="IPR036280">
    <property type="entry name" value="Multihaem_cyt_sf"/>
</dbReference>
<evidence type="ECO:0000256" key="1">
    <source>
        <dbReference type="ARBA" id="ARBA00022617"/>
    </source>
</evidence>
<evidence type="ECO:0000256" key="4">
    <source>
        <dbReference type="PROSITE-ProRule" id="PRU00433"/>
    </source>
</evidence>
<protein>
    <submittedName>
        <fullName evidence="8">Cytochrome C</fullName>
    </submittedName>
</protein>
<feature type="transmembrane region" description="Helical" evidence="5">
    <location>
        <begin position="185"/>
        <end position="203"/>
    </location>
</feature>